<evidence type="ECO:0000256" key="4">
    <source>
        <dbReference type="ARBA" id="ARBA00023136"/>
    </source>
</evidence>
<feature type="compositionally biased region" description="Low complexity" evidence="8">
    <location>
        <begin position="172"/>
        <end position="193"/>
    </location>
</feature>
<feature type="chain" id="PRO_5046185826" description="Copper acquisition factor BIM1-like domain-containing protein" evidence="9">
    <location>
        <begin position="20"/>
        <end position="230"/>
    </location>
</feature>
<evidence type="ECO:0000256" key="2">
    <source>
        <dbReference type="ARBA" id="ARBA00022475"/>
    </source>
</evidence>
<protein>
    <recommendedName>
        <fullName evidence="10">Copper acquisition factor BIM1-like domain-containing protein</fullName>
    </recommendedName>
</protein>
<keyword evidence="12" id="KW-1185">Reference proteome</keyword>
<feature type="domain" description="Copper acquisition factor BIM1-like" evidence="10">
    <location>
        <begin position="19"/>
        <end position="142"/>
    </location>
</feature>
<evidence type="ECO:0000256" key="9">
    <source>
        <dbReference type="SAM" id="SignalP"/>
    </source>
</evidence>
<comment type="subcellular location">
    <subcellularLocation>
        <location evidence="1">Cell membrane</location>
    </subcellularLocation>
    <subcellularLocation>
        <location evidence="7">Endomembrane system</location>
        <topology evidence="7">Lipid-anchor</topology>
    </subcellularLocation>
</comment>
<evidence type="ECO:0000256" key="3">
    <source>
        <dbReference type="ARBA" id="ARBA00022729"/>
    </source>
</evidence>
<feature type="compositionally biased region" description="Pro residues" evidence="8">
    <location>
        <begin position="146"/>
        <end position="171"/>
    </location>
</feature>
<feature type="region of interest" description="Disordered" evidence="8">
    <location>
        <begin position="141"/>
        <end position="209"/>
    </location>
</feature>
<keyword evidence="5" id="KW-0325">Glycoprotein</keyword>
<evidence type="ECO:0000256" key="5">
    <source>
        <dbReference type="ARBA" id="ARBA00023180"/>
    </source>
</evidence>
<dbReference type="EMBL" id="JADGIZ020000048">
    <property type="protein sequence ID" value="KAL2913324.1"/>
    <property type="molecule type" value="Genomic_DNA"/>
</dbReference>
<reference evidence="11 12" key="1">
    <citation type="submission" date="2023-09" db="EMBL/GenBank/DDBJ databases">
        <title>Pangenome analysis of Batrachochytrium dendrobatidis and related Chytrids.</title>
        <authorList>
            <person name="Yacoub M.N."/>
            <person name="Stajich J.E."/>
            <person name="James T.Y."/>
        </authorList>
    </citation>
    <scope>NUCLEOTIDE SEQUENCE [LARGE SCALE GENOMIC DNA]</scope>
    <source>
        <strain evidence="11 12">JEL0888</strain>
    </source>
</reference>
<evidence type="ECO:0000259" key="10">
    <source>
        <dbReference type="Pfam" id="PF20238"/>
    </source>
</evidence>
<evidence type="ECO:0000313" key="12">
    <source>
        <dbReference type="Proteomes" id="UP001527925"/>
    </source>
</evidence>
<evidence type="ECO:0000256" key="8">
    <source>
        <dbReference type="SAM" id="MobiDB-lite"/>
    </source>
</evidence>
<keyword evidence="6" id="KW-0449">Lipoprotein</keyword>
<dbReference type="PANTHER" id="PTHR34992">
    <property type="entry name" value="HYPHAL ANASTAMOSIS-7 PROTEIN"/>
    <property type="match status" value="1"/>
</dbReference>
<evidence type="ECO:0000256" key="1">
    <source>
        <dbReference type="ARBA" id="ARBA00004236"/>
    </source>
</evidence>
<organism evidence="11 12">
    <name type="scientific">Polyrhizophydium stewartii</name>
    <dbReference type="NCBI Taxonomy" id="2732419"/>
    <lineage>
        <taxon>Eukaryota</taxon>
        <taxon>Fungi</taxon>
        <taxon>Fungi incertae sedis</taxon>
        <taxon>Chytridiomycota</taxon>
        <taxon>Chytridiomycota incertae sedis</taxon>
        <taxon>Chytridiomycetes</taxon>
        <taxon>Rhizophydiales</taxon>
        <taxon>Rhizophydiales incertae sedis</taxon>
        <taxon>Polyrhizophydium</taxon>
    </lineage>
</organism>
<evidence type="ECO:0000256" key="6">
    <source>
        <dbReference type="ARBA" id="ARBA00023288"/>
    </source>
</evidence>
<accession>A0ABR4N1G3</accession>
<keyword evidence="4" id="KW-0472">Membrane</keyword>
<dbReference type="Pfam" id="PF20238">
    <property type="entry name" value="BIM1-like_dom"/>
    <property type="match status" value="1"/>
</dbReference>
<dbReference type="InterPro" id="IPR046936">
    <property type="entry name" value="BIM1-like"/>
</dbReference>
<comment type="caution">
    <text evidence="11">The sequence shown here is derived from an EMBL/GenBank/DDBJ whole genome shotgun (WGS) entry which is preliminary data.</text>
</comment>
<sequence length="230" mass="22471">MIAASALALLLGAAAPAAAHFTISAPPARGHDELVQDEAPCGGFNDPSAARPAFGPSSQLTVRFADTAGELGIFLGIGANPSDFSLQIGKAVLSQRGVYNLTFDLSAVPAANAKSLATVQIRSESEHGSLFECADVTLDIPVKSSPTPPSPSASPSPMPPSPSASPVPPSPSASSSPAPQSSQPASQSPAPSATHAGGYPTDGPVLSGASSMAAGSLAAVAAGAVAALVL</sequence>
<keyword evidence="3 9" id="KW-0732">Signal</keyword>
<evidence type="ECO:0000313" key="11">
    <source>
        <dbReference type="EMBL" id="KAL2913324.1"/>
    </source>
</evidence>
<dbReference type="InterPro" id="IPR046530">
    <property type="entry name" value="BIM1-like_dom"/>
</dbReference>
<name>A0ABR4N1G3_9FUNG</name>
<gene>
    <name evidence="11" type="ORF">HK105_207202</name>
</gene>
<keyword evidence="2" id="KW-1003">Cell membrane</keyword>
<proteinExistence type="predicted"/>
<dbReference type="Proteomes" id="UP001527925">
    <property type="component" value="Unassembled WGS sequence"/>
</dbReference>
<dbReference type="PANTHER" id="PTHR34992:SF1">
    <property type="entry name" value="COPPER ACQUISITION FACTOR BIM1-LIKE DOMAIN-CONTAINING PROTEIN"/>
    <property type="match status" value="1"/>
</dbReference>
<feature type="signal peptide" evidence="9">
    <location>
        <begin position="1"/>
        <end position="19"/>
    </location>
</feature>
<evidence type="ECO:0000256" key="7">
    <source>
        <dbReference type="ARBA" id="ARBA00037868"/>
    </source>
</evidence>